<dbReference type="Gene3D" id="1.10.260.40">
    <property type="entry name" value="lambda repressor-like DNA-binding domains"/>
    <property type="match status" value="1"/>
</dbReference>
<dbReference type="RefSeq" id="WP_343931567.1">
    <property type="nucleotide sequence ID" value="NZ_BAAABU010000001.1"/>
</dbReference>
<dbReference type="SMART" id="SM00530">
    <property type="entry name" value="HTH_XRE"/>
    <property type="match status" value="1"/>
</dbReference>
<proteinExistence type="predicted"/>
<dbReference type="SUPFAM" id="SSF47413">
    <property type="entry name" value="lambda repressor-like DNA-binding domains"/>
    <property type="match status" value="1"/>
</dbReference>
<keyword evidence="3" id="KW-1185">Reference proteome</keyword>
<dbReference type="InterPro" id="IPR001387">
    <property type="entry name" value="Cro/C1-type_HTH"/>
</dbReference>
<evidence type="ECO:0000313" key="2">
    <source>
        <dbReference type="EMBL" id="GAA0207582.1"/>
    </source>
</evidence>
<reference evidence="3" key="1">
    <citation type="journal article" date="2019" name="Int. J. Syst. Evol. Microbiol.">
        <title>The Global Catalogue of Microorganisms (GCM) 10K type strain sequencing project: providing services to taxonomists for standard genome sequencing and annotation.</title>
        <authorList>
            <consortium name="The Broad Institute Genomics Platform"/>
            <consortium name="The Broad Institute Genome Sequencing Center for Infectious Disease"/>
            <person name="Wu L."/>
            <person name="Ma J."/>
        </authorList>
    </citation>
    <scope>NUCLEOTIDE SEQUENCE [LARGE SCALE GENOMIC DNA]</scope>
    <source>
        <strain evidence="3">JCM 3380</strain>
    </source>
</reference>
<protein>
    <submittedName>
        <fullName evidence="2">Helix-turn-helix transcriptional regulator</fullName>
    </submittedName>
</protein>
<evidence type="ECO:0000313" key="3">
    <source>
        <dbReference type="Proteomes" id="UP001500416"/>
    </source>
</evidence>
<feature type="domain" description="HTH cro/C1-type" evidence="1">
    <location>
        <begin position="18"/>
        <end position="73"/>
    </location>
</feature>
<dbReference type="Pfam" id="PF19054">
    <property type="entry name" value="DUF5753"/>
    <property type="match status" value="1"/>
</dbReference>
<gene>
    <name evidence="2" type="ORF">GCM10010492_01440</name>
</gene>
<dbReference type="Pfam" id="PF13560">
    <property type="entry name" value="HTH_31"/>
    <property type="match status" value="1"/>
</dbReference>
<name>A0ABP3CKW6_9PSEU</name>
<dbReference type="InterPro" id="IPR010982">
    <property type="entry name" value="Lambda_DNA-bd_dom_sf"/>
</dbReference>
<dbReference type="SUPFAM" id="SSF51679">
    <property type="entry name" value="Bacterial luciferase-like"/>
    <property type="match status" value="1"/>
</dbReference>
<evidence type="ECO:0000259" key="1">
    <source>
        <dbReference type="SMART" id="SM00530"/>
    </source>
</evidence>
<accession>A0ABP3CKW6</accession>
<dbReference type="CDD" id="cd00093">
    <property type="entry name" value="HTH_XRE"/>
    <property type="match status" value="1"/>
</dbReference>
<comment type="caution">
    <text evidence="2">The sequence shown here is derived from an EMBL/GenBank/DDBJ whole genome shotgun (WGS) entry which is preliminary data.</text>
</comment>
<sequence length="281" mass="30969">MPGNGASPTAAKRRLGQALARLREAANVSQEHAAKVLECSPAKVRRIEVGDVAVRQAELTLLLDHYGATRQAREPIEELAREARKRRPRTNFGTVLPGFFRRFHALEQLATEVLRYQAELVPGPLQTADYARAVLTAHPGRPAEEVERLVEARLSRLDRVTDGEQRLHAVLHEAALRATVGTPDTMRAQLRHLRKLSGLPNVTLQVLPLDAPAHALTGYPFVLLRIPDSDPVVYLEALTTATTVENPAHVASYEEAFDALRQAALPPTRSVTLLNALEKSR</sequence>
<dbReference type="EMBL" id="BAAABU010000001">
    <property type="protein sequence ID" value="GAA0207582.1"/>
    <property type="molecule type" value="Genomic_DNA"/>
</dbReference>
<dbReference type="Proteomes" id="UP001500416">
    <property type="component" value="Unassembled WGS sequence"/>
</dbReference>
<organism evidence="2 3">
    <name type="scientific">Saccharothrix mutabilis subsp. mutabilis</name>
    <dbReference type="NCBI Taxonomy" id="66855"/>
    <lineage>
        <taxon>Bacteria</taxon>
        <taxon>Bacillati</taxon>
        <taxon>Actinomycetota</taxon>
        <taxon>Actinomycetes</taxon>
        <taxon>Pseudonocardiales</taxon>
        <taxon>Pseudonocardiaceae</taxon>
        <taxon>Saccharothrix</taxon>
    </lineage>
</organism>
<dbReference type="InterPro" id="IPR036661">
    <property type="entry name" value="Luciferase-like_sf"/>
</dbReference>
<dbReference type="InterPro" id="IPR043917">
    <property type="entry name" value="DUF5753"/>
</dbReference>